<dbReference type="InterPro" id="IPR001920">
    <property type="entry name" value="Asp/Glu_race"/>
</dbReference>
<name>A0A2K2UDK8_9ACTN</name>
<dbReference type="AlphaFoldDB" id="A0A2K2UDK8"/>
<dbReference type="Pfam" id="PF01177">
    <property type="entry name" value="Asp_Glu_race"/>
    <property type="match status" value="1"/>
</dbReference>
<proteinExistence type="predicted"/>
<sequence>MISLLGKLIYPNLENGIVIPSDKEKMIALANKYIEKENVDALILACTELPLAIKPEDVNVPIVNTTQVHINAIYQYAIR</sequence>
<evidence type="ECO:0000313" key="1">
    <source>
        <dbReference type="EMBL" id="PNV68393.1"/>
    </source>
</evidence>
<keyword evidence="2" id="KW-1185">Reference proteome</keyword>
<evidence type="ECO:0000313" key="2">
    <source>
        <dbReference type="Proteomes" id="UP000236197"/>
    </source>
</evidence>
<dbReference type="OrthoDB" id="9803739at2"/>
<dbReference type="InterPro" id="IPR015942">
    <property type="entry name" value="Asp/Glu/hydantoin_racemase"/>
</dbReference>
<dbReference type="GO" id="GO:0047661">
    <property type="term" value="F:amino-acid racemase activity"/>
    <property type="evidence" value="ECO:0007669"/>
    <property type="project" value="InterPro"/>
</dbReference>
<dbReference type="EMBL" id="PPEK01000002">
    <property type="protein sequence ID" value="PNV68393.1"/>
    <property type="molecule type" value="Genomic_DNA"/>
</dbReference>
<dbReference type="Gene3D" id="3.40.50.1860">
    <property type="match status" value="1"/>
</dbReference>
<organism evidence="1 2">
    <name type="scientific">Enteroscipio rubneri</name>
    <dbReference type="NCBI Taxonomy" id="2070686"/>
    <lineage>
        <taxon>Bacteria</taxon>
        <taxon>Bacillati</taxon>
        <taxon>Actinomycetota</taxon>
        <taxon>Coriobacteriia</taxon>
        <taxon>Eggerthellales</taxon>
        <taxon>Eggerthellaceae</taxon>
        <taxon>Enteroscipio</taxon>
    </lineage>
</organism>
<dbReference type="SUPFAM" id="SSF53681">
    <property type="entry name" value="Aspartate/glutamate racemase"/>
    <property type="match status" value="1"/>
</dbReference>
<protein>
    <submittedName>
        <fullName evidence="1">Aspartate racemase</fullName>
    </submittedName>
</protein>
<gene>
    <name evidence="1" type="ORF">C2L71_03895</name>
</gene>
<reference evidence="2" key="1">
    <citation type="submission" date="2018-01" db="EMBL/GenBank/DDBJ databases">
        <title>Rubneribacter badeniensis gen. nov., sp. nov., and Colonibacter rubneri, gen. nov., sp. nov., WGS of new members of the Eggerthellaceae.</title>
        <authorList>
            <person name="Danylec N."/>
            <person name="Stoll D.A."/>
            <person name="Doetsch A."/>
            <person name="Kulling S.E."/>
            <person name="Huch M."/>
        </authorList>
    </citation>
    <scope>NUCLEOTIDE SEQUENCE [LARGE SCALE GENOMIC DNA]</scope>
    <source>
        <strain evidence="2">ResAG-96</strain>
    </source>
</reference>
<dbReference type="Proteomes" id="UP000236197">
    <property type="component" value="Unassembled WGS sequence"/>
</dbReference>
<comment type="caution">
    <text evidence="1">The sequence shown here is derived from an EMBL/GenBank/DDBJ whole genome shotgun (WGS) entry which is preliminary data.</text>
</comment>
<accession>A0A2K2UDK8</accession>